<name>A0A160M8A1_9BACI</name>
<keyword evidence="1" id="KW-0812">Transmembrane</keyword>
<protein>
    <submittedName>
        <fullName evidence="2">Uncharacterized protein</fullName>
    </submittedName>
</protein>
<dbReference type="EMBL" id="CP015506">
    <property type="protein sequence ID" value="AND38790.1"/>
    <property type="molecule type" value="Genomic_DNA"/>
</dbReference>
<gene>
    <name evidence="2" type="ORF">A361_06600</name>
</gene>
<keyword evidence="1" id="KW-0472">Membrane</keyword>
<reference evidence="2 3" key="1">
    <citation type="submission" date="2016-04" db="EMBL/GenBank/DDBJ databases">
        <title>Complete genome sequence of Bacillus oceanisediminis strain 2691.</title>
        <authorList>
            <person name="Jeong H."/>
            <person name="Kim H.J."/>
            <person name="Lee D.-W."/>
        </authorList>
    </citation>
    <scope>NUCLEOTIDE SEQUENCE [LARGE SCALE GENOMIC DNA]</scope>
    <source>
        <strain evidence="2 3">2691</strain>
    </source>
</reference>
<proteinExistence type="predicted"/>
<accession>A0A160M8A1</accession>
<evidence type="ECO:0000256" key="1">
    <source>
        <dbReference type="SAM" id="Phobius"/>
    </source>
</evidence>
<sequence length="61" mass="7206">MEDEPHLKWFVFFRLSNKKRFIKKWTGYKLNTFFLRSIAVILTCTGGGIGIGYLMTYQLLI</sequence>
<dbReference type="STRING" id="1196031.A361_06600"/>
<organism evidence="2 3">
    <name type="scientific">Cytobacillus oceanisediminis 2691</name>
    <dbReference type="NCBI Taxonomy" id="1196031"/>
    <lineage>
        <taxon>Bacteria</taxon>
        <taxon>Bacillati</taxon>
        <taxon>Bacillota</taxon>
        <taxon>Bacilli</taxon>
        <taxon>Bacillales</taxon>
        <taxon>Bacillaceae</taxon>
        <taxon>Cytobacillus</taxon>
    </lineage>
</organism>
<dbReference type="KEGG" id="bon:A361_06600"/>
<dbReference type="Proteomes" id="UP000077856">
    <property type="component" value="Chromosome"/>
</dbReference>
<evidence type="ECO:0000313" key="2">
    <source>
        <dbReference type="EMBL" id="AND38790.1"/>
    </source>
</evidence>
<dbReference type="AlphaFoldDB" id="A0A160M8A1"/>
<keyword evidence="1" id="KW-1133">Transmembrane helix</keyword>
<feature type="transmembrane region" description="Helical" evidence="1">
    <location>
        <begin position="33"/>
        <end position="55"/>
    </location>
</feature>
<evidence type="ECO:0000313" key="3">
    <source>
        <dbReference type="Proteomes" id="UP000077856"/>
    </source>
</evidence>